<dbReference type="STRING" id="4909.A0A2U9R0H4"/>
<evidence type="ECO:0000256" key="2">
    <source>
        <dbReference type="ARBA" id="ARBA00022694"/>
    </source>
</evidence>
<dbReference type="GeneID" id="40382566"/>
<evidence type="ECO:0000259" key="3">
    <source>
        <dbReference type="Pfam" id="PF09631"/>
    </source>
</evidence>
<dbReference type="InterPro" id="IPR018593">
    <property type="entry name" value="tRNA-endonuc_su_Sen15"/>
</dbReference>
<dbReference type="Gene3D" id="3.40.1350.10">
    <property type="match status" value="1"/>
</dbReference>
<sequence>MINTLGLTSKVKLHLTHSVMWSNIITLNIENLDLQRRQSTPPIDADGMNQLTYVLRGTNPKNHKTEYVIPISKRSVLTLEMISLIFENIQILEDDILDKMLVAVVDHDSSILYYYVHKGVKNYTD</sequence>
<dbReference type="EMBL" id="CP028774">
    <property type="protein sequence ID" value="AWU74801.1"/>
    <property type="molecule type" value="Genomic_DNA"/>
</dbReference>
<organism evidence="4 5">
    <name type="scientific">Pichia kudriavzevii</name>
    <name type="common">Yeast</name>
    <name type="synonym">Issatchenkia orientalis</name>
    <dbReference type="NCBI Taxonomy" id="4909"/>
    <lineage>
        <taxon>Eukaryota</taxon>
        <taxon>Fungi</taxon>
        <taxon>Dikarya</taxon>
        <taxon>Ascomycota</taxon>
        <taxon>Saccharomycotina</taxon>
        <taxon>Pichiomycetes</taxon>
        <taxon>Pichiales</taxon>
        <taxon>Pichiaceae</taxon>
        <taxon>Pichia</taxon>
    </lineage>
</organism>
<reference evidence="4 5" key="1">
    <citation type="submission" date="2018-06" db="EMBL/GenBank/DDBJ databases">
        <title>Population genomics shows no distinction between pathogenic Candida krusei and environmental Pichia kudriavzevii: One species, four names.</title>
        <authorList>
            <person name="Douglass A.P."/>
            <person name="Offei B."/>
            <person name="Braun-Galleani S."/>
            <person name="Coughlan A.Y."/>
            <person name="Martos A."/>
            <person name="Ortiz-Merino R.A."/>
            <person name="Byrne K.P."/>
            <person name="Wolfe K.H."/>
        </authorList>
    </citation>
    <scope>NUCLEOTIDE SEQUENCE [LARGE SCALE GENOMIC DNA]</scope>
    <source>
        <strain evidence="4 5">CBS573</strain>
    </source>
</reference>
<dbReference type="GO" id="GO:0006388">
    <property type="term" value="P:tRNA splicing, via endonucleolytic cleavage and ligation"/>
    <property type="evidence" value="ECO:0007669"/>
    <property type="project" value="InterPro"/>
</dbReference>
<dbReference type="VEuPathDB" id="FungiDB:C5L36_0B00680"/>
<keyword evidence="5" id="KW-1185">Reference proteome</keyword>
<comment type="similarity">
    <text evidence="1">Belongs to the SEN15 family.</text>
</comment>
<evidence type="ECO:0000313" key="5">
    <source>
        <dbReference type="Proteomes" id="UP000249293"/>
    </source>
</evidence>
<dbReference type="GO" id="GO:0005634">
    <property type="term" value="C:nucleus"/>
    <property type="evidence" value="ECO:0007669"/>
    <property type="project" value="UniProtKB-ARBA"/>
</dbReference>
<dbReference type="RefSeq" id="XP_029320278.1">
    <property type="nucleotide sequence ID" value="XM_029464419.1"/>
</dbReference>
<evidence type="ECO:0000313" key="4">
    <source>
        <dbReference type="EMBL" id="AWU74801.1"/>
    </source>
</evidence>
<gene>
    <name evidence="4" type="ORF">C5L36_0B00680</name>
</gene>
<dbReference type="InterPro" id="IPR011856">
    <property type="entry name" value="tRNA_endonuc-like_dom_sf"/>
</dbReference>
<dbReference type="Pfam" id="PF09631">
    <property type="entry name" value="Sen15"/>
    <property type="match status" value="1"/>
</dbReference>
<proteinExistence type="inferred from homology"/>
<feature type="domain" description="tRNA-splicing endonuclease subunit Sen15" evidence="3">
    <location>
        <begin position="11"/>
        <end position="121"/>
    </location>
</feature>
<dbReference type="OrthoDB" id="10002170at2759"/>
<dbReference type="SUPFAM" id="SSF53032">
    <property type="entry name" value="tRNA-intron endonuclease catalytic domain-like"/>
    <property type="match status" value="1"/>
</dbReference>
<evidence type="ECO:0000256" key="1">
    <source>
        <dbReference type="ARBA" id="ARBA00006091"/>
    </source>
</evidence>
<keyword evidence="2" id="KW-0819">tRNA processing</keyword>
<dbReference type="AlphaFoldDB" id="A0A2U9R0H4"/>
<name>A0A2U9R0H4_PICKU</name>
<accession>A0A2U9R0H4</accession>
<dbReference type="GO" id="GO:0003676">
    <property type="term" value="F:nucleic acid binding"/>
    <property type="evidence" value="ECO:0007669"/>
    <property type="project" value="InterPro"/>
</dbReference>
<dbReference type="InterPro" id="IPR036167">
    <property type="entry name" value="tRNA_intron_Endo_cat-like_sf"/>
</dbReference>
<dbReference type="KEGG" id="pkz:C5L36_0B00680"/>
<protein>
    <recommendedName>
        <fullName evidence="3">tRNA-splicing endonuclease subunit Sen15 domain-containing protein</fullName>
    </recommendedName>
</protein>
<dbReference type="Proteomes" id="UP000249293">
    <property type="component" value="Chromosome 2"/>
</dbReference>